<gene>
    <name evidence="5" type="ORF">GCM10007276_27880</name>
</gene>
<dbReference type="PROSITE" id="PS50949">
    <property type="entry name" value="HTH_GNTR"/>
    <property type="match status" value="1"/>
</dbReference>
<name>A0A8J2YK03_9RHOB</name>
<evidence type="ECO:0000313" key="5">
    <source>
        <dbReference type="EMBL" id="GGE49170.1"/>
    </source>
</evidence>
<dbReference type="EMBL" id="BMCP01000003">
    <property type="protein sequence ID" value="GGE49170.1"/>
    <property type="molecule type" value="Genomic_DNA"/>
</dbReference>
<keyword evidence="6" id="KW-1185">Reference proteome</keyword>
<dbReference type="Gene3D" id="3.40.1410.10">
    <property type="entry name" value="Chorismate lyase-like"/>
    <property type="match status" value="1"/>
</dbReference>
<dbReference type="Proteomes" id="UP000602745">
    <property type="component" value="Unassembled WGS sequence"/>
</dbReference>
<dbReference type="GO" id="GO:0045892">
    <property type="term" value="P:negative regulation of DNA-templated transcription"/>
    <property type="evidence" value="ECO:0007669"/>
    <property type="project" value="TreeGrafter"/>
</dbReference>
<dbReference type="Pfam" id="PF07702">
    <property type="entry name" value="UTRA"/>
    <property type="match status" value="1"/>
</dbReference>
<dbReference type="PRINTS" id="PR00035">
    <property type="entry name" value="HTHGNTR"/>
</dbReference>
<evidence type="ECO:0000256" key="1">
    <source>
        <dbReference type="ARBA" id="ARBA00023015"/>
    </source>
</evidence>
<evidence type="ECO:0000256" key="3">
    <source>
        <dbReference type="ARBA" id="ARBA00023163"/>
    </source>
</evidence>
<dbReference type="Pfam" id="PF00392">
    <property type="entry name" value="GntR"/>
    <property type="match status" value="1"/>
</dbReference>
<organism evidence="5 6">
    <name type="scientific">Agaricicola taiwanensis</name>
    <dbReference type="NCBI Taxonomy" id="591372"/>
    <lineage>
        <taxon>Bacteria</taxon>
        <taxon>Pseudomonadati</taxon>
        <taxon>Pseudomonadota</taxon>
        <taxon>Alphaproteobacteria</taxon>
        <taxon>Rhodobacterales</taxon>
        <taxon>Paracoccaceae</taxon>
        <taxon>Agaricicola</taxon>
    </lineage>
</organism>
<dbReference type="PANTHER" id="PTHR44846">
    <property type="entry name" value="MANNOSYL-D-GLYCERATE TRANSPORT/METABOLISM SYSTEM REPRESSOR MNGR-RELATED"/>
    <property type="match status" value="1"/>
</dbReference>
<dbReference type="PANTHER" id="PTHR44846:SF1">
    <property type="entry name" value="MANNOSYL-D-GLYCERATE TRANSPORT_METABOLISM SYSTEM REPRESSOR MNGR-RELATED"/>
    <property type="match status" value="1"/>
</dbReference>
<dbReference type="InterPro" id="IPR011663">
    <property type="entry name" value="UTRA"/>
</dbReference>
<dbReference type="CDD" id="cd07377">
    <property type="entry name" value="WHTH_GntR"/>
    <property type="match status" value="1"/>
</dbReference>
<dbReference type="GO" id="GO:0003700">
    <property type="term" value="F:DNA-binding transcription factor activity"/>
    <property type="evidence" value="ECO:0007669"/>
    <property type="project" value="InterPro"/>
</dbReference>
<dbReference type="Gene3D" id="1.10.10.10">
    <property type="entry name" value="Winged helix-like DNA-binding domain superfamily/Winged helix DNA-binding domain"/>
    <property type="match status" value="1"/>
</dbReference>
<dbReference type="InterPro" id="IPR036390">
    <property type="entry name" value="WH_DNA-bd_sf"/>
</dbReference>
<keyword evidence="3" id="KW-0804">Transcription</keyword>
<accession>A0A8J2YK03</accession>
<proteinExistence type="predicted"/>
<keyword evidence="2" id="KW-0238">DNA-binding</keyword>
<dbReference type="SUPFAM" id="SSF64288">
    <property type="entry name" value="Chorismate lyase-like"/>
    <property type="match status" value="1"/>
</dbReference>
<dbReference type="InterPro" id="IPR036388">
    <property type="entry name" value="WH-like_DNA-bd_sf"/>
</dbReference>
<reference evidence="5" key="1">
    <citation type="journal article" date="2014" name="Int. J. Syst. Evol. Microbiol.">
        <title>Complete genome sequence of Corynebacterium casei LMG S-19264T (=DSM 44701T), isolated from a smear-ripened cheese.</title>
        <authorList>
            <consortium name="US DOE Joint Genome Institute (JGI-PGF)"/>
            <person name="Walter F."/>
            <person name="Albersmeier A."/>
            <person name="Kalinowski J."/>
            <person name="Ruckert C."/>
        </authorList>
    </citation>
    <scope>NUCLEOTIDE SEQUENCE</scope>
    <source>
        <strain evidence="5">CCM 7684</strain>
    </source>
</reference>
<dbReference type="SUPFAM" id="SSF46785">
    <property type="entry name" value="Winged helix' DNA-binding domain"/>
    <property type="match status" value="1"/>
</dbReference>
<keyword evidence="1" id="KW-0805">Transcription regulation</keyword>
<dbReference type="AlphaFoldDB" id="A0A8J2YK03"/>
<reference evidence="5" key="2">
    <citation type="submission" date="2020-09" db="EMBL/GenBank/DDBJ databases">
        <authorList>
            <person name="Sun Q."/>
            <person name="Sedlacek I."/>
        </authorList>
    </citation>
    <scope>NUCLEOTIDE SEQUENCE</scope>
    <source>
        <strain evidence="5">CCM 7684</strain>
    </source>
</reference>
<dbReference type="SMART" id="SM00345">
    <property type="entry name" value="HTH_GNTR"/>
    <property type="match status" value="1"/>
</dbReference>
<dbReference type="InterPro" id="IPR050679">
    <property type="entry name" value="Bact_HTH_transcr_reg"/>
</dbReference>
<protein>
    <submittedName>
        <fullName evidence="5">GntR family transcriptional regulator</fullName>
    </submittedName>
</protein>
<dbReference type="SMART" id="SM00866">
    <property type="entry name" value="UTRA"/>
    <property type="match status" value="1"/>
</dbReference>
<sequence>MSIQVKAKRIDKFVSIASSDTIERSVPVYSRIEEQLRASIEDGTFAAGDRLPSETELAQNFRTTRTTVRQALSRLVFEGLIVRHVGRGSFVASEPMAKFPIDTRQCLCFEDQVALEGKSVSYRSPSFDLVPAPADVAKELKIPIGSEVFRLERLRVIDERPVCLEIRFLPASTGSKVTGEMLMKRSAHSFVGEILGMRIPTIRVLVSAVIADADLSERLDVPRGTALLIRDNWHFDIEGRPLMFGKSIFRGDIRTEYVLGHDPNPPRLPETP</sequence>
<evidence type="ECO:0000256" key="2">
    <source>
        <dbReference type="ARBA" id="ARBA00023125"/>
    </source>
</evidence>
<dbReference type="InterPro" id="IPR028978">
    <property type="entry name" value="Chorismate_lyase_/UTRA_dom_sf"/>
</dbReference>
<comment type="caution">
    <text evidence="5">The sequence shown here is derived from an EMBL/GenBank/DDBJ whole genome shotgun (WGS) entry which is preliminary data.</text>
</comment>
<evidence type="ECO:0000313" key="6">
    <source>
        <dbReference type="Proteomes" id="UP000602745"/>
    </source>
</evidence>
<dbReference type="GO" id="GO:0003677">
    <property type="term" value="F:DNA binding"/>
    <property type="evidence" value="ECO:0007669"/>
    <property type="project" value="UniProtKB-KW"/>
</dbReference>
<evidence type="ECO:0000259" key="4">
    <source>
        <dbReference type="PROSITE" id="PS50949"/>
    </source>
</evidence>
<dbReference type="InterPro" id="IPR000524">
    <property type="entry name" value="Tscrpt_reg_HTH_GntR"/>
</dbReference>
<feature type="domain" description="HTH gntR-type" evidence="4">
    <location>
        <begin position="26"/>
        <end position="94"/>
    </location>
</feature>